<accession>X1T9L0</accession>
<reference evidence="2" key="1">
    <citation type="journal article" date="2014" name="Front. Microbiol.">
        <title>High frequency of phylogenetically diverse reductive dehalogenase-homologous genes in deep subseafloor sedimentary metagenomes.</title>
        <authorList>
            <person name="Kawai M."/>
            <person name="Futagami T."/>
            <person name="Toyoda A."/>
            <person name="Takaki Y."/>
            <person name="Nishi S."/>
            <person name="Hori S."/>
            <person name="Arai W."/>
            <person name="Tsubouchi T."/>
            <person name="Morono Y."/>
            <person name="Uchiyama I."/>
            <person name="Ito T."/>
            <person name="Fujiyama A."/>
            <person name="Inagaki F."/>
            <person name="Takami H."/>
        </authorList>
    </citation>
    <scope>NUCLEOTIDE SEQUENCE</scope>
    <source>
        <strain evidence="2">Expedition CK06-06</strain>
    </source>
</reference>
<dbReference type="GO" id="GO:0051082">
    <property type="term" value="F:unfolded protein binding"/>
    <property type="evidence" value="ECO:0007669"/>
    <property type="project" value="InterPro"/>
</dbReference>
<protein>
    <recommendedName>
        <fullName evidence="1">Chaperone DnaJ C-terminal domain-containing protein</fullName>
    </recommendedName>
</protein>
<organism evidence="2">
    <name type="scientific">marine sediment metagenome</name>
    <dbReference type="NCBI Taxonomy" id="412755"/>
    <lineage>
        <taxon>unclassified sequences</taxon>
        <taxon>metagenomes</taxon>
        <taxon>ecological metagenomes</taxon>
    </lineage>
</organism>
<sequence>MAGAGYDAGYRGFQYSQQDIFRDIFSNQAMFDELSRMFAQAGLRFDQDFLNRTFFEGSGFVFQFFTSPGSASTRAYRFGDWTTYQQPHPDTMLSTYKPSLLQRLLSKITVSIGSYVLRKLFGPQYESLIKPDLDLHIELELSPTEAATGGEKRITYKRDKKTKQLMVKIPAGVKPGTKIRLKGMGIIGNKTHSDLYIHIKVKS</sequence>
<evidence type="ECO:0000313" key="2">
    <source>
        <dbReference type="EMBL" id="GAI84245.1"/>
    </source>
</evidence>
<dbReference type="GO" id="GO:0006457">
    <property type="term" value="P:protein folding"/>
    <property type="evidence" value="ECO:0007669"/>
    <property type="project" value="InterPro"/>
</dbReference>
<feature type="domain" description="Chaperone DnaJ C-terminal" evidence="1">
    <location>
        <begin position="135"/>
        <end position="202"/>
    </location>
</feature>
<dbReference type="Pfam" id="PF01556">
    <property type="entry name" value="DnaJ_C"/>
    <property type="match status" value="1"/>
</dbReference>
<dbReference type="AlphaFoldDB" id="X1T9L0"/>
<dbReference type="Gene3D" id="2.60.260.20">
    <property type="entry name" value="Urease metallochaperone UreE, N-terminal domain"/>
    <property type="match status" value="1"/>
</dbReference>
<proteinExistence type="predicted"/>
<dbReference type="InterPro" id="IPR008971">
    <property type="entry name" value="HSP40/DnaJ_pept-bd"/>
</dbReference>
<dbReference type="InterPro" id="IPR002939">
    <property type="entry name" value="DnaJ_C"/>
</dbReference>
<name>X1T9L0_9ZZZZ</name>
<gene>
    <name evidence="2" type="ORF">S12H4_14783</name>
</gene>
<dbReference type="EMBL" id="BARW01007062">
    <property type="protein sequence ID" value="GAI84245.1"/>
    <property type="molecule type" value="Genomic_DNA"/>
</dbReference>
<comment type="caution">
    <text evidence="2">The sequence shown here is derived from an EMBL/GenBank/DDBJ whole genome shotgun (WGS) entry which is preliminary data.</text>
</comment>
<dbReference type="SUPFAM" id="SSF49493">
    <property type="entry name" value="HSP40/DnaJ peptide-binding domain"/>
    <property type="match status" value="1"/>
</dbReference>
<evidence type="ECO:0000259" key="1">
    <source>
        <dbReference type="Pfam" id="PF01556"/>
    </source>
</evidence>